<reference evidence="1" key="2">
    <citation type="submission" date="2020-11" db="EMBL/GenBank/DDBJ databases">
        <authorList>
            <person name="McCartney M.A."/>
            <person name="Auch B."/>
            <person name="Kono T."/>
            <person name="Mallez S."/>
            <person name="Becker A."/>
            <person name="Gohl D.M."/>
            <person name="Silverstein K.A.T."/>
            <person name="Koren S."/>
            <person name="Bechman K.B."/>
            <person name="Herman A."/>
            <person name="Abrahante J.E."/>
            <person name="Garbe J."/>
        </authorList>
    </citation>
    <scope>NUCLEOTIDE SEQUENCE</scope>
    <source>
        <strain evidence="1">Duluth1</strain>
        <tissue evidence="1">Whole animal</tissue>
    </source>
</reference>
<reference evidence="1" key="1">
    <citation type="journal article" date="2019" name="bioRxiv">
        <title>The Genome of the Zebra Mussel, Dreissena polymorpha: A Resource for Invasive Species Research.</title>
        <authorList>
            <person name="McCartney M.A."/>
            <person name="Auch B."/>
            <person name="Kono T."/>
            <person name="Mallez S."/>
            <person name="Zhang Y."/>
            <person name="Obille A."/>
            <person name="Becker A."/>
            <person name="Abrahante J.E."/>
            <person name="Garbe J."/>
            <person name="Badalamenti J.P."/>
            <person name="Herman A."/>
            <person name="Mangelson H."/>
            <person name="Liachko I."/>
            <person name="Sullivan S."/>
            <person name="Sone E.D."/>
            <person name="Koren S."/>
            <person name="Silverstein K.A.T."/>
            <person name="Beckman K.B."/>
            <person name="Gohl D.M."/>
        </authorList>
    </citation>
    <scope>NUCLEOTIDE SEQUENCE</scope>
    <source>
        <strain evidence="1">Duluth1</strain>
        <tissue evidence="1">Whole animal</tissue>
    </source>
</reference>
<accession>A0A9D4LSF3</accession>
<evidence type="ECO:0000313" key="2">
    <source>
        <dbReference type="Proteomes" id="UP000828390"/>
    </source>
</evidence>
<name>A0A9D4LSF3_DREPO</name>
<organism evidence="1 2">
    <name type="scientific">Dreissena polymorpha</name>
    <name type="common">Zebra mussel</name>
    <name type="synonym">Mytilus polymorpha</name>
    <dbReference type="NCBI Taxonomy" id="45954"/>
    <lineage>
        <taxon>Eukaryota</taxon>
        <taxon>Metazoa</taxon>
        <taxon>Spiralia</taxon>
        <taxon>Lophotrochozoa</taxon>
        <taxon>Mollusca</taxon>
        <taxon>Bivalvia</taxon>
        <taxon>Autobranchia</taxon>
        <taxon>Heteroconchia</taxon>
        <taxon>Euheterodonta</taxon>
        <taxon>Imparidentia</taxon>
        <taxon>Neoheterodontei</taxon>
        <taxon>Myida</taxon>
        <taxon>Dreissenoidea</taxon>
        <taxon>Dreissenidae</taxon>
        <taxon>Dreissena</taxon>
    </lineage>
</organism>
<protein>
    <submittedName>
        <fullName evidence="1">Uncharacterized protein</fullName>
    </submittedName>
</protein>
<gene>
    <name evidence="1" type="ORF">DPMN_026176</name>
</gene>
<keyword evidence="2" id="KW-1185">Reference proteome</keyword>
<dbReference type="EMBL" id="JAIWYP010000002">
    <property type="protein sequence ID" value="KAH3863196.1"/>
    <property type="molecule type" value="Genomic_DNA"/>
</dbReference>
<evidence type="ECO:0000313" key="1">
    <source>
        <dbReference type="EMBL" id="KAH3863196.1"/>
    </source>
</evidence>
<dbReference type="AlphaFoldDB" id="A0A9D4LSF3"/>
<proteinExistence type="predicted"/>
<comment type="caution">
    <text evidence="1">The sequence shown here is derived from an EMBL/GenBank/DDBJ whole genome shotgun (WGS) entry which is preliminary data.</text>
</comment>
<dbReference type="Proteomes" id="UP000828390">
    <property type="component" value="Unassembled WGS sequence"/>
</dbReference>
<sequence length="145" mass="17194">MRDHLEVKAGQYVHQDCRKKYFHPRIEQYSSMEINSPEQRKRKIRSEGEKFDFNENCLFCGAGAKVDTKRMMLLTWFRMRYSTKVKSTRVVFLKMIEAIQGLASHPESRAAFTETTCLPDNVFKWLKMNFPQLDKRQFGRASVFI</sequence>